<dbReference type="CDD" id="cd07041">
    <property type="entry name" value="STAS_RsbR_RsbS_like"/>
    <property type="match status" value="1"/>
</dbReference>
<keyword evidence="3" id="KW-1185">Reference proteome</keyword>
<evidence type="ECO:0000313" key="2">
    <source>
        <dbReference type="EMBL" id="MCW1933916.1"/>
    </source>
</evidence>
<dbReference type="Proteomes" id="UP001208938">
    <property type="component" value="Unassembled WGS sequence"/>
</dbReference>
<dbReference type="Gene3D" id="3.30.750.24">
    <property type="entry name" value="STAS domain"/>
    <property type="match status" value="1"/>
</dbReference>
<comment type="caution">
    <text evidence="2">The sequence shown here is derived from an EMBL/GenBank/DDBJ whole genome shotgun (WGS) entry which is preliminary data.</text>
</comment>
<dbReference type="InterPro" id="IPR051932">
    <property type="entry name" value="Bact_StressResp_Reg"/>
</dbReference>
<dbReference type="PANTHER" id="PTHR33745">
    <property type="entry name" value="RSBT ANTAGONIST PROTEIN RSBS-RELATED"/>
    <property type="match status" value="1"/>
</dbReference>
<accession>A0ABT3H2C3</accession>
<dbReference type="RefSeq" id="WP_264506784.1">
    <property type="nucleotide sequence ID" value="NZ_JAPDFL010000001.1"/>
</dbReference>
<dbReference type="PROSITE" id="PS50801">
    <property type="entry name" value="STAS"/>
    <property type="match status" value="1"/>
</dbReference>
<name>A0ABT3H2C3_9RHOB</name>
<protein>
    <submittedName>
        <fullName evidence="2">STAS domain-containing protein</fullName>
    </submittedName>
</protein>
<gene>
    <name evidence="2" type="ORF">OKW52_17050</name>
</gene>
<dbReference type="PANTHER" id="PTHR33745:SF1">
    <property type="entry name" value="RSBT ANTAGONIST PROTEIN RSBS"/>
    <property type="match status" value="1"/>
</dbReference>
<proteinExistence type="predicted"/>
<feature type="domain" description="STAS" evidence="1">
    <location>
        <begin position="3"/>
        <end position="114"/>
    </location>
</feature>
<dbReference type="InterPro" id="IPR036513">
    <property type="entry name" value="STAS_dom_sf"/>
</dbReference>
<organism evidence="2 3">
    <name type="scientific">Pararhodobacter zhoushanensis</name>
    <dbReference type="NCBI Taxonomy" id="2479545"/>
    <lineage>
        <taxon>Bacteria</taxon>
        <taxon>Pseudomonadati</taxon>
        <taxon>Pseudomonadota</taxon>
        <taxon>Alphaproteobacteria</taxon>
        <taxon>Rhodobacterales</taxon>
        <taxon>Paracoccaceae</taxon>
        <taxon>Pararhodobacter</taxon>
    </lineage>
</organism>
<dbReference type="Pfam" id="PF01740">
    <property type="entry name" value="STAS"/>
    <property type="match status" value="1"/>
</dbReference>
<dbReference type="InterPro" id="IPR002645">
    <property type="entry name" value="STAS_dom"/>
</dbReference>
<reference evidence="2 3" key="1">
    <citation type="submission" date="2022-10" db="EMBL/GenBank/DDBJ databases">
        <title>Pararhodobacter sp. nov., isolated from marine algae.</title>
        <authorList>
            <person name="Choi B.J."/>
            <person name="Kim J.M."/>
            <person name="Lee J.K."/>
            <person name="Choi D.G."/>
            <person name="Jeon C.O."/>
        </authorList>
    </citation>
    <scope>NUCLEOTIDE SEQUENCE [LARGE SCALE GENOMIC DNA]</scope>
    <source>
        <strain evidence="2 3">ZQ420</strain>
    </source>
</reference>
<dbReference type="SUPFAM" id="SSF52091">
    <property type="entry name" value="SpoIIaa-like"/>
    <property type="match status" value="1"/>
</dbReference>
<evidence type="ECO:0000259" key="1">
    <source>
        <dbReference type="PROSITE" id="PS50801"/>
    </source>
</evidence>
<sequence length="120" mass="12514">MTIRVPILQQGKVLIVSVQDALSDSDLLNLQQDLLDKVFSVNATGVVIDVSALDVLDSFGTRTLSDIAAAIQLRGAKTVIVGIQADVALSMVLLGLSLPKVATALDLDAGMALLGPRHVP</sequence>
<dbReference type="EMBL" id="JAPDFL010000001">
    <property type="protein sequence ID" value="MCW1933916.1"/>
    <property type="molecule type" value="Genomic_DNA"/>
</dbReference>
<evidence type="ECO:0000313" key="3">
    <source>
        <dbReference type="Proteomes" id="UP001208938"/>
    </source>
</evidence>